<dbReference type="InterPro" id="IPR027417">
    <property type="entry name" value="P-loop_NTPase"/>
</dbReference>
<dbReference type="SMART" id="SM00028">
    <property type="entry name" value="TPR"/>
    <property type="match status" value="2"/>
</dbReference>
<sequence>MTEHPEGDRDRAEEIAAELADGALLDWKDLRSSSPDLGSTLQRLEEIERIARFHERVGTDEPLPKGDSWGPLVLLGQIAEGAFGRVDRAFDPTLHREVALKRSKVHSPGASDRLLAEARRLARVRHPNVVAVYGAAEVDDETGIWMEPLQGRTLEAALHEDGPMGPATVLGMGRDVASALAAIHSAGLVHGDVKASNVVEDEAGRYVLIDFGSGRNLDRLDLPFPSGTPLVLAPELVEGGETSPVSDLYALGVLLFRLLSGRHPVEVEDMKALVEAHRVGRRANLSELRNDLPPALVGWVDSLLDPNPATRPGEARIVSEGMASLMGLIPNVKEAVELRSPPTRPAVATTTTPSSMSTSTSASTPTSTSTSGRSFGPPWDALPRTSDRFVGRAALLQDVTTQLESGSTLTLLAPGGWGKSRLALEVARTLRLRRRDGVVWVDLRGTQGGAFWGAVLAALGPEMRCPDPREFVLERLRGREVLIVVDNAESCPEECVRLIDDLSDPGLQASIWLLFTSRESLSHPAELTVAVTPLSSGTESDVGVSPLHSAADSADEALELLVDRIRARAPGRDLAASTAALREICHLTGGVPLGLELAASQSDLMTPEEIVRGLQRRVSADSPRDPEWKRLEPCLHWSYERLSSETQKLLRRVSVWSRAFRVEDAAFLLETEDMWEAAAVVRELSERGFARSEDVGPHGPHSPHSPPSSESREFRLAEPVRRFGRARLQDQTEEPLALRLHADRFLELSRALPDWPTHAGRPLPAWVGRAHADLVGAWKHCLAQGRWEDAAELCIRLAPHWTAGSRALEAAAVLIETIEAVGEESKAKDEERRLIRLYLLLGGAMQNLRRHAESAEANEAAVRLAEQAGDRAFEAFGLSRVAGSEIVLARPEIAGKRLERAWELAEEIGAPWLLGNVQANLALWNQRTGNLVEARRWSERALASRKRAGNRSGEVVALHGVASIAWEEEEFDRARKYLRQALEVLQVVPDTSLSALILFNLGNIEATVENNEPALACWREALELLEAAPEPILRTRCRSAIARIDPTVPSFEARQASAEELALDLDRVPGAVPHSLHGYATQLVRESRSADAVRLYGAAHSLLKESGLVAPKSRLQSYEQELRRLEELEPSFPELWQEGEADPEAVIRWTLDDASRE</sequence>
<dbReference type="InterPro" id="IPR000719">
    <property type="entry name" value="Prot_kinase_dom"/>
</dbReference>
<dbReference type="InterPro" id="IPR011009">
    <property type="entry name" value="Kinase-like_dom_sf"/>
</dbReference>
<feature type="region of interest" description="Disordered" evidence="1">
    <location>
        <begin position="339"/>
        <end position="381"/>
    </location>
</feature>
<dbReference type="CDD" id="cd14014">
    <property type="entry name" value="STKc_PknB_like"/>
    <property type="match status" value="1"/>
</dbReference>
<dbReference type="AlphaFoldDB" id="A0A956NA40"/>
<feature type="domain" description="Protein kinase" evidence="2">
    <location>
        <begin position="72"/>
        <end position="325"/>
    </location>
</feature>
<dbReference type="GO" id="GO:0005524">
    <property type="term" value="F:ATP binding"/>
    <property type="evidence" value="ECO:0007669"/>
    <property type="project" value="InterPro"/>
</dbReference>
<dbReference type="Gene3D" id="3.40.50.300">
    <property type="entry name" value="P-loop containing nucleotide triphosphate hydrolases"/>
    <property type="match status" value="1"/>
</dbReference>
<proteinExistence type="predicted"/>
<organism evidence="3 4">
    <name type="scientific">Eiseniibacteriota bacterium</name>
    <dbReference type="NCBI Taxonomy" id="2212470"/>
    <lineage>
        <taxon>Bacteria</taxon>
        <taxon>Candidatus Eiseniibacteriota</taxon>
    </lineage>
</organism>
<protein>
    <submittedName>
        <fullName evidence="3">Protein kinase</fullName>
    </submittedName>
</protein>
<dbReference type="Gene3D" id="3.30.200.20">
    <property type="entry name" value="Phosphorylase Kinase, domain 1"/>
    <property type="match status" value="1"/>
</dbReference>
<dbReference type="Pfam" id="PF00069">
    <property type="entry name" value="Pkinase"/>
    <property type="match status" value="1"/>
</dbReference>
<dbReference type="SUPFAM" id="SSF56112">
    <property type="entry name" value="Protein kinase-like (PK-like)"/>
    <property type="match status" value="1"/>
</dbReference>
<dbReference type="Gene3D" id="1.10.510.10">
    <property type="entry name" value="Transferase(Phosphotransferase) domain 1"/>
    <property type="match status" value="1"/>
</dbReference>
<comment type="caution">
    <text evidence="3">The sequence shown here is derived from an EMBL/GenBank/DDBJ whole genome shotgun (WGS) entry which is preliminary data.</text>
</comment>
<evidence type="ECO:0000313" key="4">
    <source>
        <dbReference type="Proteomes" id="UP000739538"/>
    </source>
</evidence>
<dbReference type="SUPFAM" id="SSF52540">
    <property type="entry name" value="P-loop containing nucleoside triphosphate hydrolases"/>
    <property type="match status" value="1"/>
</dbReference>
<dbReference type="PANTHER" id="PTHR47691">
    <property type="entry name" value="REGULATOR-RELATED"/>
    <property type="match status" value="1"/>
</dbReference>
<dbReference type="InterPro" id="IPR019734">
    <property type="entry name" value="TPR_rpt"/>
</dbReference>
<name>A0A956NA40_UNCEI</name>
<dbReference type="Gene3D" id="1.25.40.10">
    <property type="entry name" value="Tetratricopeptide repeat domain"/>
    <property type="match status" value="1"/>
</dbReference>
<feature type="compositionally biased region" description="Low complexity" evidence="1">
    <location>
        <begin position="339"/>
        <end position="374"/>
    </location>
</feature>
<dbReference type="Pfam" id="PF13424">
    <property type="entry name" value="TPR_12"/>
    <property type="match status" value="1"/>
</dbReference>
<dbReference type="Proteomes" id="UP000739538">
    <property type="component" value="Unassembled WGS sequence"/>
</dbReference>
<dbReference type="PANTHER" id="PTHR47691:SF3">
    <property type="entry name" value="HTH-TYPE TRANSCRIPTIONAL REGULATOR RV0890C-RELATED"/>
    <property type="match status" value="1"/>
</dbReference>
<dbReference type="SUPFAM" id="SSF48452">
    <property type="entry name" value="TPR-like"/>
    <property type="match status" value="1"/>
</dbReference>
<feature type="region of interest" description="Disordered" evidence="1">
    <location>
        <begin position="690"/>
        <end position="713"/>
    </location>
</feature>
<keyword evidence="3" id="KW-0418">Kinase</keyword>
<dbReference type="InterPro" id="IPR011990">
    <property type="entry name" value="TPR-like_helical_dom_sf"/>
</dbReference>
<evidence type="ECO:0000259" key="2">
    <source>
        <dbReference type="PROSITE" id="PS50011"/>
    </source>
</evidence>
<evidence type="ECO:0000313" key="3">
    <source>
        <dbReference type="EMBL" id="MCA9755201.1"/>
    </source>
</evidence>
<dbReference type="EMBL" id="JAGQHS010000017">
    <property type="protein sequence ID" value="MCA9755201.1"/>
    <property type="molecule type" value="Genomic_DNA"/>
</dbReference>
<dbReference type="PROSITE" id="PS50011">
    <property type="entry name" value="PROTEIN_KINASE_DOM"/>
    <property type="match status" value="1"/>
</dbReference>
<dbReference type="GO" id="GO:0004672">
    <property type="term" value="F:protein kinase activity"/>
    <property type="evidence" value="ECO:0007669"/>
    <property type="project" value="InterPro"/>
</dbReference>
<reference evidence="3" key="2">
    <citation type="journal article" date="2021" name="Microbiome">
        <title>Successional dynamics and alternative stable states in a saline activated sludge microbial community over 9 years.</title>
        <authorList>
            <person name="Wang Y."/>
            <person name="Ye J."/>
            <person name="Ju F."/>
            <person name="Liu L."/>
            <person name="Boyd J.A."/>
            <person name="Deng Y."/>
            <person name="Parks D.H."/>
            <person name="Jiang X."/>
            <person name="Yin X."/>
            <person name="Woodcroft B.J."/>
            <person name="Tyson G.W."/>
            <person name="Hugenholtz P."/>
            <person name="Polz M.F."/>
            <person name="Zhang T."/>
        </authorList>
    </citation>
    <scope>NUCLEOTIDE SEQUENCE</scope>
    <source>
        <strain evidence="3">HKST-UBA02</strain>
    </source>
</reference>
<evidence type="ECO:0000256" key="1">
    <source>
        <dbReference type="SAM" id="MobiDB-lite"/>
    </source>
</evidence>
<dbReference type="SMART" id="SM00220">
    <property type="entry name" value="S_TKc"/>
    <property type="match status" value="1"/>
</dbReference>
<accession>A0A956NA40</accession>
<reference evidence="3" key="1">
    <citation type="submission" date="2020-04" db="EMBL/GenBank/DDBJ databases">
        <authorList>
            <person name="Zhang T."/>
        </authorList>
    </citation>
    <scope>NUCLEOTIDE SEQUENCE</scope>
    <source>
        <strain evidence="3">HKST-UBA02</strain>
    </source>
</reference>
<keyword evidence="3" id="KW-0808">Transferase</keyword>
<gene>
    <name evidence="3" type="ORF">KDA27_05315</name>
</gene>